<dbReference type="InterPro" id="IPR001296">
    <property type="entry name" value="Glyco_trans_1"/>
</dbReference>
<dbReference type="OrthoDB" id="9815550at2"/>
<evidence type="ECO:0000259" key="2">
    <source>
        <dbReference type="Pfam" id="PF13439"/>
    </source>
</evidence>
<dbReference type="RefSeq" id="WP_095373398.1">
    <property type="nucleotide sequence ID" value="NZ_CP022983.1"/>
</dbReference>
<dbReference type="Proteomes" id="UP000215137">
    <property type="component" value="Chromosome"/>
</dbReference>
<proteinExistence type="predicted"/>
<sequence>MKILLATYWAIPHLGGVWNYMIQLRKGLEAQGHEVDLMGFNTQNRHVIIINKDISIPITTFPHTELPPDELIVKYTAYQSKEYEKAAAQMDLEAYHIIHAQDVIAARAIDHLKLKHPALITTIHGSLTKEIKEQFFQDPSSKLENLSYFKNLEYIGGMAGYTTIVANEWMKNILCNDIHIESHQLTVLHYGFDIDDFLLRAAKPANHIRKRKKRQKLFIYTGRLIKAKGVQYLITALSYLKEQNNDWVCWIIGDGEEKQHLQKLTNDYHLRNQILFLGERNDVPSLLQQADLFILPTLSENQPLSIIEAQLSGLAIIASDVGGIPEMIEDGVTGFITPIGDSKKLAEKMAFLLHEDMVRRSIGTKAFEFATSHWSLANAIKLVLPLYHQAIQKKQMNN</sequence>
<evidence type="ECO:0000313" key="3">
    <source>
        <dbReference type="EMBL" id="ASV69834.1"/>
    </source>
</evidence>
<dbReference type="CDD" id="cd03801">
    <property type="entry name" value="GT4_PimA-like"/>
    <property type="match status" value="1"/>
</dbReference>
<dbReference type="PANTHER" id="PTHR12526:SF630">
    <property type="entry name" value="GLYCOSYLTRANSFERASE"/>
    <property type="match status" value="1"/>
</dbReference>
<dbReference type="PANTHER" id="PTHR12526">
    <property type="entry name" value="GLYCOSYLTRANSFERASE"/>
    <property type="match status" value="1"/>
</dbReference>
<feature type="domain" description="Glycosyltransferase subfamily 4-like N-terminal" evidence="2">
    <location>
        <begin position="15"/>
        <end position="195"/>
    </location>
</feature>
<name>A0A248TNM6_9BACI</name>
<organism evidence="3 4">
    <name type="scientific">Cytobacillus kochii</name>
    <dbReference type="NCBI Taxonomy" id="859143"/>
    <lineage>
        <taxon>Bacteria</taxon>
        <taxon>Bacillati</taxon>
        <taxon>Bacillota</taxon>
        <taxon>Bacilli</taxon>
        <taxon>Bacillales</taxon>
        <taxon>Bacillaceae</taxon>
        <taxon>Cytobacillus</taxon>
    </lineage>
</organism>
<dbReference type="SUPFAM" id="SSF53756">
    <property type="entry name" value="UDP-Glycosyltransferase/glycogen phosphorylase"/>
    <property type="match status" value="1"/>
</dbReference>
<dbReference type="InterPro" id="IPR028098">
    <property type="entry name" value="Glyco_trans_4-like_N"/>
</dbReference>
<evidence type="ECO:0008006" key="5">
    <source>
        <dbReference type="Google" id="ProtNLM"/>
    </source>
</evidence>
<dbReference type="EMBL" id="CP022983">
    <property type="protein sequence ID" value="ASV69834.1"/>
    <property type="molecule type" value="Genomic_DNA"/>
</dbReference>
<dbReference type="Pfam" id="PF13439">
    <property type="entry name" value="Glyco_transf_4"/>
    <property type="match status" value="1"/>
</dbReference>
<dbReference type="Gene3D" id="3.40.50.2000">
    <property type="entry name" value="Glycogen Phosphorylase B"/>
    <property type="match status" value="2"/>
</dbReference>
<dbReference type="KEGG" id="bko:CKF48_22490"/>
<keyword evidence="4" id="KW-1185">Reference proteome</keyword>
<reference evidence="3 4" key="1">
    <citation type="submission" date="2017-08" db="EMBL/GenBank/DDBJ databases">
        <title>Complete Genome Sequence of Bacillus kochii Oregon-R-modENCODE STRAIN BDGP4, isolated from Drosophila melanogaster gut.</title>
        <authorList>
            <person name="Wan K.H."/>
            <person name="Yu C."/>
            <person name="Park S."/>
            <person name="Hammonds A.S."/>
            <person name="Booth B.W."/>
            <person name="Celniker S.E."/>
        </authorList>
    </citation>
    <scope>NUCLEOTIDE SEQUENCE [LARGE SCALE GENOMIC DNA]</scope>
    <source>
        <strain evidence="3 4">BDGP4</strain>
    </source>
</reference>
<dbReference type="GO" id="GO:0016757">
    <property type="term" value="F:glycosyltransferase activity"/>
    <property type="evidence" value="ECO:0007669"/>
    <property type="project" value="InterPro"/>
</dbReference>
<evidence type="ECO:0000259" key="1">
    <source>
        <dbReference type="Pfam" id="PF00534"/>
    </source>
</evidence>
<accession>A0A248TNM6</accession>
<evidence type="ECO:0000313" key="4">
    <source>
        <dbReference type="Proteomes" id="UP000215137"/>
    </source>
</evidence>
<dbReference type="Pfam" id="PF00534">
    <property type="entry name" value="Glycos_transf_1"/>
    <property type="match status" value="1"/>
</dbReference>
<protein>
    <recommendedName>
        <fullName evidence="5">Glycosyl transferase</fullName>
    </recommendedName>
</protein>
<feature type="domain" description="Glycosyl transferase family 1" evidence="1">
    <location>
        <begin position="210"/>
        <end position="366"/>
    </location>
</feature>
<gene>
    <name evidence="3" type="ORF">CKF48_22490</name>
</gene>
<dbReference type="AlphaFoldDB" id="A0A248TNM6"/>